<protein>
    <submittedName>
        <fullName evidence="1">Uncharacterized protein</fullName>
    </submittedName>
</protein>
<dbReference type="STRING" id="797277.SAMN05216198_0408"/>
<organism evidence="1 2">
    <name type="scientific">Halopseudomonas litoralis</name>
    <dbReference type="NCBI Taxonomy" id="797277"/>
    <lineage>
        <taxon>Bacteria</taxon>
        <taxon>Pseudomonadati</taxon>
        <taxon>Pseudomonadota</taxon>
        <taxon>Gammaproteobacteria</taxon>
        <taxon>Pseudomonadales</taxon>
        <taxon>Pseudomonadaceae</taxon>
        <taxon>Halopseudomonas</taxon>
    </lineage>
</organism>
<reference evidence="2" key="1">
    <citation type="submission" date="2016-10" db="EMBL/GenBank/DDBJ databases">
        <authorList>
            <person name="Varghese N."/>
            <person name="Submissions S."/>
        </authorList>
    </citation>
    <scope>NUCLEOTIDE SEQUENCE [LARGE SCALE GENOMIC DNA]</scope>
    <source>
        <strain evidence="2">2SM5</strain>
    </source>
</reference>
<proteinExistence type="predicted"/>
<name>A0A1H1LXQ5_9GAMM</name>
<sequence>MRATVSEVALGRVLAWLRWAGRDLTPDLERAALQAMADSVAEGSTDLFGACMQRLQAGGELAAADRRAPPGSQCPAASVAPPLRRGSIGYGEY</sequence>
<evidence type="ECO:0000313" key="1">
    <source>
        <dbReference type="EMBL" id="SDR78579.1"/>
    </source>
</evidence>
<accession>A0A1H1LXQ5</accession>
<dbReference type="EMBL" id="LT629748">
    <property type="protein sequence ID" value="SDR78579.1"/>
    <property type="molecule type" value="Genomic_DNA"/>
</dbReference>
<gene>
    <name evidence="1" type="ORF">SAMN05216198_0408</name>
</gene>
<keyword evidence="2" id="KW-1185">Reference proteome</keyword>
<evidence type="ECO:0000313" key="2">
    <source>
        <dbReference type="Proteomes" id="UP000243426"/>
    </source>
</evidence>
<dbReference type="OrthoDB" id="6919369at2"/>
<dbReference type="Proteomes" id="UP000243426">
    <property type="component" value="Chromosome I"/>
</dbReference>
<dbReference type="RefSeq" id="WP_090271808.1">
    <property type="nucleotide sequence ID" value="NZ_LT629748.1"/>
</dbReference>
<dbReference type="AlphaFoldDB" id="A0A1H1LXQ5"/>